<comment type="pathway">
    <text evidence="2">Cofactor biosynthesis; thiamine diphosphate biosynthesis.</text>
</comment>
<accession>A0A4D7QLW5</accession>
<reference evidence="14 15" key="1">
    <citation type="submission" date="2019-04" db="EMBL/GenBank/DDBJ databases">
        <title>Phreatobacter aquaticus sp. nov.</title>
        <authorList>
            <person name="Choi A."/>
            <person name="Baek K."/>
        </authorList>
    </citation>
    <scope>NUCLEOTIDE SEQUENCE [LARGE SCALE GENOMIC DNA]</scope>
    <source>
        <strain evidence="14 15">NMCR1094</strain>
    </source>
</reference>
<dbReference type="Pfam" id="PF09084">
    <property type="entry name" value="NMT1"/>
    <property type="match status" value="1"/>
</dbReference>
<evidence type="ECO:0000256" key="3">
    <source>
        <dbReference type="ARBA" id="ARBA00009406"/>
    </source>
</evidence>
<evidence type="ECO:0000256" key="6">
    <source>
        <dbReference type="ARBA" id="ARBA00022723"/>
    </source>
</evidence>
<keyword evidence="8" id="KW-0784">Thiamine biosynthesis</keyword>
<evidence type="ECO:0000256" key="9">
    <source>
        <dbReference type="ARBA" id="ARBA00023004"/>
    </source>
</evidence>
<evidence type="ECO:0000256" key="7">
    <source>
        <dbReference type="ARBA" id="ARBA00022898"/>
    </source>
</evidence>
<evidence type="ECO:0000256" key="12">
    <source>
        <dbReference type="SAM" id="SignalP"/>
    </source>
</evidence>
<keyword evidence="12" id="KW-0732">Signal</keyword>
<dbReference type="GO" id="GO:0046872">
    <property type="term" value="F:metal ion binding"/>
    <property type="evidence" value="ECO:0007669"/>
    <property type="project" value="UniProtKB-KW"/>
</dbReference>
<keyword evidence="15" id="KW-1185">Reference proteome</keyword>
<dbReference type="InterPro" id="IPR015168">
    <property type="entry name" value="SsuA/THI5"/>
</dbReference>
<name>A0A4D7QLW5_9HYPH</name>
<dbReference type="EMBL" id="CP039865">
    <property type="protein sequence ID" value="QCK86993.1"/>
    <property type="molecule type" value="Genomic_DNA"/>
</dbReference>
<evidence type="ECO:0000256" key="2">
    <source>
        <dbReference type="ARBA" id="ARBA00004948"/>
    </source>
</evidence>
<evidence type="ECO:0000313" key="15">
    <source>
        <dbReference type="Proteomes" id="UP000298588"/>
    </source>
</evidence>
<dbReference type="Gene3D" id="3.40.190.10">
    <property type="entry name" value="Periplasmic binding protein-like II"/>
    <property type="match status" value="2"/>
</dbReference>
<evidence type="ECO:0000256" key="11">
    <source>
        <dbReference type="ARBA" id="ARBA00048179"/>
    </source>
</evidence>
<evidence type="ECO:0000256" key="1">
    <source>
        <dbReference type="ARBA" id="ARBA00003469"/>
    </source>
</evidence>
<dbReference type="GO" id="GO:0016740">
    <property type="term" value="F:transferase activity"/>
    <property type="evidence" value="ECO:0007669"/>
    <property type="project" value="UniProtKB-KW"/>
</dbReference>
<keyword evidence="5" id="KW-0808">Transferase</keyword>
<organism evidence="14 15">
    <name type="scientific">Phreatobacter aquaticus</name>
    <dbReference type="NCBI Taxonomy" id="2570229"/>
    <lineage>
        <taxon>Bacteria</taxon>
        <taxon>Pseudomonadati</taxon>
        <taxon>Pseudomonadota</taxon>
        <taxon>Alphaproteobacteria</taxon>
        <taxon>Hyphomicrobiales</taxon>
        <taxon>Phreatobacteraceae</taxon>
        <taxon>Phreatobacter</taxon>
    </lineage>
</organism>
<feature type="signal peptide" evidence="12">
    <location>
        <begin position="1"/>
        <end position="49"/>
    </location>
</feature>
<protein>
    <recommendedName>
        <fullName evidence="10">Thiamine pyrimidine synthase</fullName>
    </recommendedName>
</protein>
<feature type="domain" description="SsuA/THI5-like" evidence="13">
    <location>
        <begin position="69"/>
        <end position="282"/>
    </location>
</feature>
<evidence type="ECO:0000259" key="13">
    <source>
        <dbReference type="Pfam" id="PF09084"/>
    </source>
</evidence>
<feature type="chain" id="PRO_5020939268" description="Thiamine pyrimidine synthase" evidence="12">
    <location>
        <begin position="50"/>
        <end position="365"/>
    </location>
</feature>
<evidence type="ECO:0000256" key="4">
    <source>
        <dbReference type="ARBA" id="ARBA00011738"/>
    </source>
</evidence>
<dbReference type="PANTHER" id="PTHR31528">
    <property type="entry name" value="4-AMINO-5-HYDROXYMETHYL-2-METHYLPYRIMIDINE PHOSPHATE SYNTHASE THI11-RELATED"/>
    <property type="match status" value="1"/>
</dbReference>
<dbReference type="OrthoDB" id="9815602at2"/>
<proteinExistence type="inferred from homology"/>
<gene>
    <name evidence="14" type="ORF">E8L99_15115</name>
</gene>
<dbReference type="PANTHER" id="PTHR31528:SF1">
    <property type="entry name" value="4-AMINO-5-HYDROXYMETHYL-2-METHYLPYRIMIDINE PHOSPHATE SYNTHASE THI11-RELATED"/>
    <property type="match status" value="1"/>
</dbReference>
<dbReference type="SUPFAM" id="SSF53850">
    <property type="entry name" value="Periplasmic binding protein-like II"/>
    <property type="match status" value="1"/>
</dbReference>
<dbReference type="GO" id="GO:0009228">
    <property type="term" value="P:thiamine biosynthetic process"/>
    <property type="evidence" value="ECO:0007669"/>
    <property type="project" value="UniProtKB-KW"/>
</dbReference>
<sequence length="365" mass="39638">MCIKFGLATKAGGGDHRRCCIAHGAAMITRRSLALAPLAAMALAAPALAQTRTKVRFSLNLPRNGSNLAFLFGRDRGYFADEGIEITDMDPASGSDALTRVASGAYDASFADTTGLPDLVSRAPDAAPLSVFNIFRVTPASVVTWSKDKLTKPADLVGKTLGGPITDNGYRLFPVFFKVNGLDPASVKFNNMDLRMREPAFIRREVDGVTGFDSTIWLNLKLLGVKREDISIMSYAAHGLDIYGNGILVSRKFLRDNEAAIPPLLRAVAKSWREAAKDPKAAAAVLTKIDPIIRADIEEERFRWVLEHQVMTPETAATGIGPVDVGRLQKGLDLQVEGFGLPAKIPVSRIWSDKYLPALDQRKMA</sequence>
<dbReference type="Proteomes" id="UP000298588">
    <property type="component" value="Chromosome"/>
</dbReference>
<comment type="catalytic activity">
    <reaction evidence="11">
        <text>N(6)-(pyridoxal phosphate)-L-lysyl-[4-amino-5-hydroxymethyl-2-methylpyrimidine phosphate synthase] + L-histidyl-[4-amino-5-hydroxymethyl-2-methylpyrimidine phosphate synthase] + 2 Fe(3+) + 4 H2O = L-lysyl-[4-amino-5-hydroxymethyl-2-methylpyrimidine phosphate synthase] + (2S)-2-amino-5-hydroxy-4-oxopentanoyl-[4-amino-5-hydroxymethyl-2-methylpyrimidine phosphate synthase] + 4-amino-2-methyl-5-(phosphooxymethyl)pyrimidine + 3-oxopropanoate + 2 Fe(2+) + 2 H(+)</text>
        <dbReference type="Rhea" id="RHEA:65756"/>
        <dbReference type="Rhea" id="RHEA-COMP:16892"/>
        <dbReference type="Rhea" id="RHEA-COMP:16893"/>
        <dbReference type="Rhea" id="RHEA-COMP:16894"/>
        <dbReference type="Rhea" id="RHEA-COMP:16895"/>
        <dbReference type="ChEBI" id="CHEBI:15377"/>
        <dbReference type="ChEBI" id="CHEBI:15378"/>
        <dbReference type="ChEBI" id="CHEBI:29033"/>
        <dbReference type="ChEBI" id="CHEBI:29034"/>
        <dbReference type="ChEBI" id="CHEBI:29969"/>
        <dbReference type="ChEBI" id="CHEBI:29979"/>
        <dbReference type="ChEBI" id="CHEBI:33190"/>
        <dbReference type="ChEBI" id="CHEBI:58354"/>
        <dbReference type="ChEBI" id="CHEBI:143915"/>
        <dbReference type="ChEBI" id="CHEBI:157692"/>
    </reaction>
    <physiologicalReaction direction="left-to-right" evidence="11">
        <dbReference type="Rhea" id="RHEA:65757"/>
    </physiologicalReaction>
</comment>
<keyword evidence="6" id="KW-0479">Metal-binding</keyword>
<evidence type="ECO:0000256" key="5">
    <source>
        <dbReference type="ARBA" id="ARBA00022679"/>
    </source>
</evidence>
<evidence type="ECO:0000256" key="10">
    <source>
        <dbReference type="ARBA" id="ARBA00033171"/>
    </source>
</evidence>
<comment type="function">
    <text evidence="1">Responsible for the formation of the pyrimidine heterocycle in the thiamine biosynthesis pathway. Catalyzes the formation of hydroxymethylpyrimidine phosphate (HMP-P) from histidine and pyridoxal phosphate (PLP). The protein uses PLP and the active site histidine to form HMP-P, generating an inactive enzyme. The enzyme can only undergo a single turnover, which suggests it is a suicide enzyme.</text>
</comment>
<dbReference type="KEGG" id="paqt:E8L99_15115"/>
<keyword evidence="7" id="KW-0663">Pyridoxal phosphate</keyword>
<dbReference type="AlphaFoldDB" id="A0A4D7QLW5"/>
<comment type="subunit">
    <text evidence="4">Homodimer.</text>
</comment>
<dbReference type="InterPro" id="IPR027939">
    <property type="entry name" value="NMT1/THI5"/>
</dbReference>
<evidence type="ECO:0000313" key="14">
    <source>
        <dbReference type="EMBL" id="QCK86993.1"/>
    </source>
</evidence>
<comment type="similarity">
    <text evidence="3">Belongs to the NMT1/THI5 family.</text>
</comment>
<keyword evidence="9" id="KW-0408">Iron</keyword>
<evidence type="ECO:0000256" key="8">
    <source>
        <dbReference type="ARBA" id="ARBA00022977"/>
    </source>
</evidence>